<evidence type="ECO:0000313" key="10">
    <source>
        <dbReference type="EMBL" id="GCE23068.1"/>
    </source>
</evidence>
<comment type="subcellular location">
    <subcellularLocation>
        <location evidence="1">Cell membrane</location>
        <topology evidence="1">Multi-pass membrane protein</topology>
    </subcellularLocation>
</comment>
<feature type="transmembrane region" description="Helical" evidence="8">
    <location>
        <begin position="136"/>
        <end position="157"/>
    </location>
</feature>
<keyword evidence="2" id="KW-1003">Cell membrane</keyword>
<keyword evidence="4" id="KW-0808">Transferase</keyword>
<evidence type="ECO:0000256" key="7">
    <source>
        <dbReference type="ARBA" id="ARBA00023136"/>
    </source>
</evidence>
<feature type="transmembrane region" description="Helical" evidence="8">
    <location>
        <begin position="431"/>
        <end position="453"/>
    </location>
</feature>
<comment type="caution">
    <text evidence="10">The sequence shown here is derived from an EMBL/GenBank/DDBJ whole genome shotgun (WGS) entry which is preliminary data.</text>
</comment>
<accession>A0A402AVD1</accession>
<dbReference type="PANTHER" id="PTHR33908">
    <property type="entry name" value="MANNOSYLTRANSFERASE YKCB-RELATED"/>
    <property type="match status" value="1"/>
</dbReference>
<evidence type="ECO:0000256" key="5">
    <source>
        <dbReference type="ARBA" id="ARBA00022692"/>
    </source>
</evidence>
<evidence type="ECO:0000256" key="2">
    <source>
        <dbReference type="ARBA" id="ARBA00022475"/>
    </source>
</evidence>
<name>A0A402AVD1_9CHLR</name>
<proteinExistence type="predicted"/>
<dbReference type="InterPro" id="IPR050297">
    <property type="entry name" value="LipidA_mod_glycosyltrf_83"/>
</dbReference>
<evidence type="ECO:0000256" key="1">
    <source>
        <dbReference type="ARBA" id="ARBA00004651"/>
    </source>
</evidence>
<dbReference type="InterPro" id="IPR038731">
    <property type="entry name" value="RgtA/B/C-like"/>
</dbReference>
<dbReference type="GO" id="GO:0016763">
    <property type="term" value="F:pentosyltransferase activity"/>
    <property type="evidence" value="ECO:0007669"/>
    <property type="project" value="TreeGrafter"/>
</dbReference>
<keyword evidence="11" id="KW-1185">Reference proteome</keyword>
<dbReference type="Proteomes" id="UP000287188">
    <property type="component" value="Unassembled WGS sequence"/>
</dbReference>
<reference evidence="11" key="1">
    <citation type="submission" date="2018-12" db="EMBL/GenBank/DDBJ databases">
        <title>Tengunoibacter tsumagoiensis gen. nov., sp. nov., Dictyobacter kobayashii sp. nov., D. alpinus sp. nov., and D. joshuensis sp. nov. and description of Dictyobacteraceae fam. nov. within the order Ktedonobacterales isolated from Tengu-no-mugimeshi.</title>
        <authorList>
            <person name="Wang C.M."/>
            <person name="Zheng Y."/>
            <person name="Sakai Y."/>
            <person name="Toyoda A."/>
            <person name="Minakuchi Y."/>
            <person name="Abe K."/>
            <person name="Yokota A."/>
            <person name="Yabe S."/>
        </authorList>
    </citation>
    <scope>NUCLEOTIDE SEQUENCE [LARGE SCALE GENOMIC DNA]</scope>
    <source>
        <strain evidence="11">Uno11</strain>
    </source>
</reference>
<feature type="transmembrane region" description="Helical" evidence="8">
    <location>
        <begin position="187"/>
        <end position="215"/>
    </location>
</feature>
<dbReference type="PANTHER" id="PTHR33908:SF11">
    <property type="entry name" value="MEMBRANE PROTEIN"/>
    <property type="match status" value="1"/>
</dbReference>
<evidence type="ECO:0000259" key="9">
    <source>
        <dbReference type="Pfam" id="PF13231"/>
    </source>
</evidence>
<keyword evidence="6 8" id="KW-1133">Transmembrane helix</keyword>
<gene>
    <name evidence="10" type="ORF">KDK_68680</name>
</gene>
<evidence type="ECO:0000256" key="3">
    <source>
        <dbReference type="ARBA" id="ARBA00022676"/>
    </source>
</evidence>
<dbReference type="GO" id="GO:0009103">
    <property type="term" value="P:lipopolysaccharide biosynthetic process"/>
    <property type="evidence" value="ECO:0007669"/>
    <property type="project" value="UniProtKB-ARBA"/>
</dbReference>
<evidence type="ECO:0000313" key="11">
    <source>
        <dbReference type="Proteomes" id="UP000287188"/>
    </source>
</evidence>
<feature type="transmembrane region" description="Helical" evidence="8">
    <location>
        <begin position="312"/>
        <end position="333"/>
    </location>
</feature>
<keyword evidence="3" id="KW-0328">Glycosyltransferase</keyword>
<evidence type="ECO:0000256" key="6">
    <source>
        <dbReference type="ARBA" id="ARBA00022989"/>
    </source>
</evidence>
<dbReference type="EMBL" id="BIFS01000002">
    <property type="protein sequence ID" value="GCE23068.1"/>
    <property type="molecule type" value="Genomic_DNA"/>
</dbReference>
<evidence type="ECO:0000256" key="4">
    <source>
        <dbReference type="ARBA" id="ARBA00022679"/>
    </source>
</evidence>
<feature type="transmembrane region" description="Helical" evidence="8">
    <location>
        <begin position="25"/>
        <end position="49"/>
    </location>
</feature>
<feature type="transmembrane region" description="Helical" evidence="8">
    <location>
        <begin position="390"/>
        <end position="410"/>
    </location>
</feature>
<dbReference type="Pfam" id="PF13231">
    <property type="entry name" value="PMT_2"/>
    <property type="match status" value="1"/>
</dbReference>
<feature type="domain" description="Glycosyltransferase RgtA/B/C/D-like" evidence="9">
    <location>
        <begin position="90"/>
        <end position="239"/>
    </location>
</feature>
<dbReference type="AlphaFoldDB" id="A0A402AVD1"/>
<protein>
    <recommendedName>
        <fullName evidence="9">Glycosyltransferase RgtA/B/C/D-like domain-containing protein</fullName>
    </recommendedName>
</protein>
<sequence length="738" mass="82233">MMSTASSSERVASVPDSGKYLKRHLALRSVLISWEMYLIVIVAAFLRFYQLNTTEFDDDQGVIFHMARYAVTHGLIPATTNRASIGIINPPATIYLLMIPAAVSSDPLAGVFMTAFLMVVSVLLTYLFVRRYYGRVAATIAALSYATLFRAVVYSRFMWDQNFLPFFIVLFFMALFSGIIDRKKGWFLSALILLGILVQLHASTILLLVPLALAYIFAPGTIRKRDYLFGGLALFLLYFPYFANEVKIHFSDIIAYLHAPKKTVLDMEALQFYQAFLNPYKLLSEQYPLHWRVVPFIGQPSLLWQLSPYLSWSSILLELLIVISMVALLVLAFKPASRGTAGQESRTGLWGKALFYWNQLRGSPYRCALLVLLAWQIVPLLYLMRHSMQLYLHYIIFFMPGPFILLGIFIRQVIIWFEARSSRVLKHTVTYGLYTLILLIVLAQCIGTTAGVLDLDQGHYSDGAPVNNFYNDLRSLRNAVTAADQLALENHISRVYISADWPTQSALGFLSTQMHTPVTLFQDNGCAALPASNAGPAVLLMGPYPSFADTLVQRFTTATLVSKPARAGGSPFRLYIINTKAAPSASTNRLGQDLQWLGMAGGLVQYKQSSWQVSQWTLLRSAQPDYRTVYSYTLTQSIDGQNVKQECAFSALHAGDQILVPFQQKKAAQVSSKGAGLASTMDIQAASYQVQPYTFQVGPLKFLTFEDIDTPVRQLTTPAGKNALAIPTASLASPKKGK</sequence>
<dbReference type="GO" id="GO:0005886">
    <property type="term" value="C:plasma membrane"/>
    <property type="evidence" value="ECO:0007669"/>
    <property type="project" value="UniProtKB-SubCell"/>
</dbReference>
<keyword evidence="7 8" id="KW-0472">Membrane</keyword>
<feature type="transmembrane region" description="Helical" evidence="8">
    <location>
        <begin position="367"/>
        <end position="384"/>
    </location>
</feature>
<keyword evidence="5 8" id="KW-0812">Transmembrane</keyword>
<organism evidence="10 11">
    <name type="scientific">Dictyobacter kobayashii</name>
    <dbReference type="NCBI Taxonomy" id="2014872"/>
    <lineage>
        <taxon>Bacteria</taxon>
        <taxon>Bacillati</taxon>
        <taxon>Chloroflexota</taxon>
        <taxon>Ktedonobacteria</taxon>
        <taxon>Ktedonobacterales</taxon>
        <taxon>Dictyobacteraceae</taxon>
        <taxon>Dictyobacter</taxon>
    </lineage>
</organism>
<evidence type="ECO:0000256" key="8">
    <source>
        <dbReference type="SAM" id="Phobius"/>
    </source>
</evidence>
<feature type="transmembrane region" description="Helical" evidence="8">
    <location>
        <begin position="163"/>
        <end position="180"/>
    </location>
</feature>
<feature type="transmembrane region" description="Helical" evidence="8">
    <location>
        <begin position="108"/>
        <end position="129"/>
    </location>
</feature>